<dbReference type="InterPro" id="IPR002678">
    <property type="entry name" value="DUF34/NIF3"/>
</dbReference>
<name>A0ABV2JF88_9STRE</name>
<protein>
    <recommendedName>
        <fullName evidence="3">GTP cyclohydrolase 1 type 2 homolog</fullName>
    </recommendedName>
</protein>
<gene>
    <name evidence="5" type="ORF">ABID28_000061</name>
</gene>
<evidence type="ECO:0000256" key="3">
    <source>
        <dbReference type="ARBA" id="ARBA00022112"/>
    </source>
</evidence>
<dbReference type="PANTHER" id="PTHR13799">
    <property type="entry name" value="NGG1 INTERACTING FACTOR 3"/>
    <property type="match status" value="1"/>
</dbReference>
<dbReference type="Proteomes" id="UP001549037">
    <property type="component" value="Unassembled WGS sequence"/>
</dbReference>
<organism evidence="5 6">
    <name type="scientific">Streptococcus porcorum</name>
    <dbReference type="NCBI Taxonomy" id="701526"/>
    <lineage>
        <taxon>Bacteria</taxon>
        <taxon>Bacillati</taxon>
        <taxon>Bacillota</taxon>
        <taxon>Bacilli</taxon>
        <taxon>Lactobacillales</taxon>
        <taxon>Streptococcaceae</taxon>
        <taxon>Streptococcus</taxon>
    </lineage>
</organism>
<comment type="similarity">
    <text evidence="1">Belongs to the GTP cyclohydrolase I type 2/NIF3 family.</text>
</comment>
<reference evidence="5 6" key="1">
    <citation type="submission" date="2024-06" db="EMBL/GenBank/DDBJ databases">
        <title>Genomic Encyclopedia of Type Strains, Phase IV (KMG-IV): sequencing the most valuable type-strain genomes for metagenomic binning, comparative biology and taxonomic classification.</title>
        <authorList>
            <person name="Goeker M."/>
        </authorList>
    </citation>
    <scope>NUCLEOTIDE SEQUENCE [LARGE SCALE GENOMIC DNA]</scope>
    <source>
        <strain evidence="5 6">DSM 28302</strain>
    </source>
</reference>
<comment type="caution">
    <text evidence="5">The sequence shown here is derived from an EMBL/GenBank/DDBJ whole genome shotgun (WGS) entry which is preliminary data.</text>
</comment>
<dbReference type="Pfam" id="PF01784">
    <property type="entry name" value="DUF34_NIF3"/>
    <property type="match status" value="1"/>
</dbReference>
<dbReference type="SUPFAM" id="SSF102705">
    <property type="entry name" value="NIF3 (NGG1p interacting factor 3)-like"/>
    <property type="match status" value="1"/>
</dbReference>
<dbReference type="RefSeq" id="WP_354367006.1">
    <property type="nucleotide sequence ID" value="NZ_JBEPLN010000001.1"/>
</dbReference>
<evidence type="ECO:0000313" key="5">
    <source>
        <dbReference type="EMBL" id="MET3633431.1"/>
    </source>
</evidence>
<accession>A0ABV2JF88</accession>
<evidence type="ECO:0000256" key="2">
    <source>
        <dbReference type="ARBA" id="ARBA00011643"/>
    </source>
</evidence>
<dbReference type="InterPro" id="IPR036069">
    <property type="entry name" value="DUF34/NIF3_sf"/>
</dbReference>
<dbReference type="NCBIfam" id="TIGR00486">
    <property type="entry name" value="YbgI_SA1388"/>
    <property type="match status" value="1"/>
</dbReference>
<evidence type="ECO:0000256" key="4">
    <source>
        <dbReference type="ARBA" id="ARBA00022723"/>
    </source>
</evidence>
<dbReference type="PANTHER" id="PTHR13799:SF14">
    <property type="entry name" value="GTP CYCLOHYDROLASE 1 TYPE 2 HOMOLOG"/>
    <property type="match status" value="1"/>
</dbReference>
<sequence length="262" mass="29418">MLASEIIAKYESFCPKELSMEGDISGIQIGRLDKEVKTLMLALDVRETTVQEAIEKNVDLLIVKHAPIFRPLKDLSATPQTDILLNLVKHDITVYVSHTNIDIVPDGLNDWFCDLLEIKQTEVLSPTKDGYGIGRIGEVAPMTFEDLAKKVKEVFQLDAVRLVSYRSSNPMIKRVAICGGSGQGFYKDALSKGADVYITGDIYYHTGQEILTNGLLAIDPGHHIEVLFVSKLAEKFKFWKEEECWNLTILESQALTNPFYHL</sequence>
<evidence type="ECO:0000256" key="1">
    <source>
        <dbReference type="ARBA" id="ARBA00006964"/>
    </source>
</evidence>
<keyword evidence="6" id="KW-1185">Reference proteome</keyword>
<keyword evidence="4" id="KW-0479">Metal-binding</keyword>
<proteinExistence type="inferred from homology"/>
<evidence type="ECO:0000313" key="6">
    <source>
        <dbReference type="Proteomes" id="UP001549037"/>
    </source>
</evidence>
<dbReference type="Gene3D" id="3.40.1390.30">
    <property type="entry name" value="NIF3 (NGG1p interacting factor 3)-like"/>
    <property type="match status" value="2"/>
</dbReference>
<comment type="subunit">
    <text evidence="2">Homohexamer.</text>
</comment>
<dbReference type="EMBL" id="JBEPLN010000001">
    <property type="protein sequence ID" value="MET3633431.1"/>
    <property type="molecule type" value="Genomic_DNA"/>
</dbReference>